<dbReference type="OrthoDB" id="9776737at2"/>
<feature type="domain" description="Protein O-mannosyl-transferase C-terminal four TM" evidence="13">
    <location>
        <begin position="355"/>
        <end position="565"/>
    </location>
</feature>
<dbReference type="EMBL" id="PNJG02000003">
    <property type="protein sequence ID" value="RKQ34151.1"/>
    <property type="molecule type" value="Genomic_DNA"/>
</dbReference>
<name>A0A495A3W2_9MICC</name>
<feature type="compositionally biased region" description="Low complexity" evidence="11">
    <location>
        <begin position="25"/>
        <end position="34"/>
    </location>
</feature>
<keyword evidence="5 10" id="KW-0808">Transferase</keyword>
<dbReference type="Pfam" id="PF02366">
    <property type="entry name" value="PMT"/>
    <property type="match status" value="1"/>
</dbReference>
<dbReference type="GO" id="GO:0005886">
    <property type="term" value="C:plasma membrane"/>
    <property type="evidence" value="ECO:0007669"/>
    <property type="project" value="UniProtKB-SubCell"/>
</dbReference>
<dbReference type="InterPro" id="IPR027005">
    <property type="entry name" value="PMT-like"/>
</dbReference>
<feature type="transmembrane region" description="Helical" evidence="10">
    <location>
        <begin position="270"/>
        <end position="287"/>
    </location>
</feature>
<evidence type="ECO:0000259" key="13">
    <source>
        <dbReference type="Pfam" id="PF16192"/>
    </source>
</evidence>
<dbReference type="UniPathway" id="UPA00378"/>
<dbReference type="InterPro" id="IPR032421">
    <property type="entry name" value="PMT_4TMC"/>
</dbReference>
<feature type="transmembrane region" description="Helical" evidence="10">
    <location>
        <begin position="469"/>
        <end position="491"/>
    </location>
</feature>
<evidence type="ECO:0000313" key="14">
    <source>
        <dbReference type="EMBL" id="RKQ34151.1"/>
    </source>
</evidence>
<comment type="pathway">
    <text evidence="2 10">Protein modification; protein glycosylation.</text>
</comment>
<evidence type="ECO:0000313" key="15">
    <source>
        <dbReference type="Proteomes" id="UP000249516"/>
    </source>
</evidence>
<comment type="subcellular location">
    <subcellularLocation>
        <location evidence="10">Cell membrane</location>
    </subcellularLocation>
    <subcellularLocation>
        <location evidence="1">Endomembrane system</location>
        <topology evidence="1">Multi-pass membrane protein</topology>
    </subcellularLocation>
</comment>
<feature type="transmembrane region" description="Helical" evidence="10">
    <location>
        <begin position="155"/>
        <end position="176"/>
    </location>
</feature>
<feature type="transmembrane region" description="Helical" evidence="10">
    <location>
        <begin position="524"/>
        <end position="546"/>
    </location>
</feature>
<evidence type="ECO:0000256" key="6">
    <source>
        <dbReference type="ARBA" id="ARBA00022692"/>
    </source>
</evidence>
<protein>
    <recommendedName>
        <fullName evidence="9 10">Polyprenol-phosphate-mannose--protein mannosyltransferase</fullName>
        <ecNumber evidence="10">2.4.1.-</ecNumber>
    </recommendedName>
</protein>
<evidence type="ECO:0000256" key="9">
    <source>
        <dbReference type="ARBA" id="ARBA00093617"/>
    </source>
</evidence>
<comment type="function">
    <text evidence="10">Protein O-mannosyltransferase that catalyzes the transfer of a single mannose residue from a polyprenol phospho-mannosyl lipidic donor to the hydroxyl group of selected serine and threonine residues in acceptor proteins.</text>
</comment>
<evidence type="ECO:0000256" key="3">
    <source>
        <dbReference type="ARBA" id="ARBA00007222"/>
    </source>
</evidence>
<feature type="transmembrane region" description="Helical" evidence="10">
    <location>
        <begin position="308"/>
        <end position="330"/>
    </location>
</feature>
<evidence type="ECO:0000256" key="8">
    <source>
        <dbReference type="ARBA" id="ARBA00023136"/>
    </source>
</evidence>
<dbReference type="Pfam" id="PF16192">
    <property type="entry name" value="PMT_4TMC"/>
    <property type="match status" value="1"/>
</dbReference>
<evidence type="ECO:0000256" key="7">
    <source>
        <dbReference type="ARBA" id="ARBA00022989"/>
    </source>
</evidence>
<evidence type="ECO:0000256" key="4">
    <source>
        <dbReference type="ARBA" id="ARBA00022676"/>
    </source>
</evidence>
<organism evidence="14 15">
    <name type="scientific">Kocuria tytonis</name>
    <dbReference type="NCBI Taxonomy" id="2054280"/>
    <lineage>
        <taxon>Bacteria</taxon>
        <taxon>Bacillati</taxon>
        <taxon>Actinomycetota</taxon>
        <taxon>Actinomycetes</taxon>
        <taxon>Micrococcales</taxon>
        <taxon>Micrococcaceae</taxon>
        <taxon>Kocuria</taxon>
    </lineage>
</organism>
<sequence length="566" mass="62149">MRCRPAPPRGHPGSRAPPRAAPYDGSVSSSVSSPAVPPASPGSRSLSELLLPAVTRLPRHWWIPLLLVTVLGGVLRFVGLSSPHAVVFDETYYLKDSYSLLLHGTEQQWPAGADDGFVSGNIPDVESHPSFVVHPPLGKWLIAVGLWLFGPEDPVGWRFSPAVIGTLSIALVWWAGWLLFRSVTLASIAGLLTALDGLHLVESRLALLDIFLMFFLLLALVLVLLDRDDGRRRLVARFDGSPLGPWLGVRWWRIAAGVACGAAAAVKWNALFGIAALGILAVLWDMNARRVAGVPRWLAGAVLKDGPWGFLTIIGTAAVSYVLTWSGWLLTDTGYDRNWAALNPGDGPQWLPPALRSLWEYHVAAYSFHTGLDAHHTYMAGPLTWPVVARPTSYHYESPGNGVDGCTVDACSQAILNLGNPAIWWVGIPAVLLGVWLWAGRRDWRFGALVGVYAAGYLPWFLYPERTMFFFYALSYFPATALLVAGAVGVLTGRLAVPRQGGTAGTAAAWDRERVVSRAWAGRWRIVTVVFLLAVVALAVFFWPVWTGQTIPYEHWRWRMWFTSWV</sequence>
<feature type="region of interest" description="Disordered" evidence="11">
    <location>
        <begin position="1"/>
        <end position="44"/>
    </location>
</feature>
<feature type="transmembrane region" description="Helical" evidence="10">
    <location>
        <begin position="446"/>
        <end position="463"/>
    </location>
</feature>
<feature type="compositionally biased region" description="Pro residues" evidence="11">
    <location>
        <begin position="1"/>
        <end position="10"/>
    </location>
</feature>
<reference evidence="14 15" key="1">
    <citation type="submission" date="2018-10" db="EMBL/GenBank/DDBJ databases">
        <title>Kocuria tytouropygialis sp. nov., isolated from the uropygial gland of an American barn owl (Tyto furcata).</title>
        <authorList>
            <person name="Braun M.S."/>
            <person name="Wang E."/>
            <person name="Zimmermann S."/>
            <person name="Wagner H."/>
            <person name="Wink M."/>
        </authorList>
    </citation>
    <scope>NUCLEOTIDE SEQUENCE [LARGE SCALE GENOMIC DNA]</scope>
    <source>
        <strain evidence="14 15">442</strain>
    </source>
</reference>
<feature type="transmembrane region" description="Helical" evidence="10">
    <location>
        <begin position="183"/>
        <end position="201"/>
    </location>
</feature>
<dbReference type="Proteomes" id="UP000249516">
    <property type="component" value="Unassembled WGS sequence"/>
</dbReference>
<dbReference type="PANTHER" id="PTHR10050">
    <property type="entry name" value="DOLICHYL-PHOSPHATE-MANNOSE--PROTEIN MANNOSYLTRANSFERASE"/>
    <property type="match status" value="1"/>
</dbReference>
<feature type="domain" description="ArnT-like N-terminal" evidence="12">
    <location>
        <begin position="155"/>
        <end position="287"/>
    </location>
</feature>
<evidence type="ECO:0000256" key="2">
    <source>
        <dbReference type="ARBA" id="ARBA00004922"/>
    </source>
</evidence>
<feature type="transmembrane region" description="Helical" evidence="10">
    <location>
        <begin position="61"/>
        <end position="79"/>
    </location>
</feature>
<comment type="similarity">
    <text evidence="3 10">Belongs to the glycosyltransferase 39 family.</text>
</comment>
<evidence type="ECO:0000256" key="11">
    <source>
        <dbReference type="SAM" id="MobiDB-lite"/>
    </source>
</evidence>
<dbReference type="GO" id="GO:0004169">
    <property type="term" value="F:dolichyl-phosphate-mannose-protein mannosyltransferase activity"/>
    <property type="evidence" value="ECO:0007669"/>
    <property type="project" value="UniProtKB-UniRule"/>
</dbReference>
<feature type="transmembrane region" description="Helical" evidence="10">
    <location>
        <begin position="207"/>
        <end position="225"/>
    </location>
</feature>
<evidence type="ECO:0000259" key="12">
    <source>
        <dbReference type="Pfam" id="PF02366"/>
    </source>
</evidence>
<evidence type="ECO:0000256" key="5">
    <source>
        <dbReference type="ARBA" id="ARBA00022679"/>
    </source>
</evidence>
<dbReference type="PANTHER" id="PTHR10050:SF46">
    <property type="entry name" value="PROTEIN O-MANNOSYL-TRANSFERASE 2"/>
    <property type="match status" value="1"/>
</dbReference>
<dbReference type="EC" id="2.4.1.-" evidence="10"/>
<feature type="transmembrane region" description="Helical" evidence="10">
    <location>
        <begin position="422"/>
        <end position="439"/>
    </location>
</feature>
<keyword evidence="7 10" id="KW-1133">Transmembrane helix</keyword>
<accession>A0A495A3W2</accession>
<evidence type="ECO:0000256" key="1">
    <source>
        <dbReference type="ARBA" id="ARBA00004127"/>
    </source>
</evidence>
<gene>
    <name evidence="14" type="ORF">C1C97_009930</name>
</gene>
<keyword evidence="8 10" id="KW-0472">Membrane</keyword>
<keyword evidence="4 10" id="KW-0328">Glycosyltransferase</keyword>
<keyword evidence="6 10" id="KW-0812">Transmembrane</keyword>
<dbReference type="GO" id="GO:0012505">
    <property type="term" value="C:endomembrane system"/>
    <property type="evidence" value="ECO:0007669"/>
    <property type="project" value="UniProtKB-SubCell"/>
</dbReference>
<dbReference type="InterPro" id="IPR003342">
    <property type="entry name" value="ArnT-like_N"/>
</dbReference>
<comment type="caution">
    <text evidence="14">The sequence shown here is derived from an EMBL/GenBank/DDBJ whole genome shotgun (WGS) entry which is preliminary data.</text>
</comment>
<dbReference type="AlphaFoldDB" id="A0A495A3W2"/>
<evidence type="ECO:0000256" key="10">
    <source>
        <dbReference type="RuleBase" id="RU367007"/>
    </source>
</evidence>
<proteinExistence type="inferred from homology"/>
<keyword evidence="10" id="KW-1003">Cell membrane</keyword>
<keyword evidence="15" id="KW-1185">Reference proteome</keyword>